<dbReference type="Pfam" id="PF00089">
    <property type="entry name" value="Trypsin"/>
    <property type="match status" value="1"/>
</dbReference>
<name>A0A1L8EFX3_HAEIR</name>
<keyword evidence="7 10" id="KW-0720">Serine protease</keyword>
<evidence type="ECO:0000256" key="8">
    <source>
        <dbReference type="ARBA" id="ARBA00023145"/>
    </source>
</evidence>
<dbReference type="FunFam" id="2.40.10.10:FF:000077">
    <property type="entry name" value="Predicted protein"/>
    <property type="match status" value="1"/>
</dbReference>
<keyword evidence="5 11" id="KW-0732">Signal</keyword>
<feature type="signal peptide" evidence="11">
    <location>
        <begin position="1"/>
        <end position="17"/>
    </location>
</feature>
<evidence type="ECO:0000256" key="1">
    <source>
        <dbReference type="ARBA" id="ARBA00004613"/>
    </source>
</evidence>
<keyword evidence="6 10" id="KW-0378">Hydrolase</keyword>
<dbReference type="PROSITE" id="PS50240">
    <property type="entry name" value="TRYPSIN_DOM"/>
    <property type="match status" value="1"/>
</dbReference>
<evidence type="ECO:0000256" key="6">
    <source>
        <dbReference type="ARBA" id="ARBA00022801"/>
    </source>
</evidence>
<evidence type="ECO:0000256" key="9">
    <source>
        <dbReference type="ARBA" id="ARBA00023157"/>
    </source>
</evidence>
<comment type="similarity">
    <text evidence="2">Belongs to the peptidase S1 family.</text>
</comment>
<dbReference type="PANTHER" id="PTHR24276">
    <property type="entry name" value="POLYSERASE-RELATED"/>
    <property type="match status" value="1"/>
</dbReference>
<dbReference type="PRINTS" id="PR00722">
    <property type="entry name" value="CHYMOTRYPSIN"/>
</dbReference>
<evidence type="ECO:0000256" key="11">
    <source>
        <dbReference type="SAM" id="SignalP"/>
    </source>
</evidence>
<dbReference type="GO" id="GO:0004252">
    <property type="term" value="F:serine-type endopeptidase activity"/>
    <property type="evidence" value="ECO:0007669"/>
    <property type="project" value="InterPro"/>
</dbReference>
<comment type="subcellular location">
    <subcellularLocation>
        <location evidence="1">Secreted</location>
    </subcellularLocation>
</comment>
<evidence type="ECO:0000256" key="3">
    <source>
        <dbReference type="ARBA" id="ARBA00022525"/>
    </source>
</evidence>
<dbReference type="GO" id="GO:0006508">
    <property type="term" value="P:proteolysis"/>
    <property type="evidence" value="ECO:0007669"/>
    <property type="project" value="UniProtKB-KW"/>
</dbReference>
<dbReference type="InterPro" id="IPR001254">
    <property type="entry name" value="Trypsin_dom"/>
</dbReference>
<dbReference type="EMBL" id="GFDG01001179">
    <property type="protein sequence ID" value="JAV17620.1"/>
    <property type="molecule type" value="Transcribed_RNA"/>
</dbReference>
<sequence>MFLPCLIAFAFSIPVFGGLLPNIPLGGRIVNGVDTTIQQHPHQVSLQTNDGRHFCGGSIIAEDIILTAAHCMQVFEAHEFKVRLGASKYNMGGELVAVKSFKSHDNYNPNTKINDVALVKLATPVRESKNVRYIPLVEKTPVTGTTAVVTGWGTTCFITCDLSENLQEVEVDILDYKTCASSDYGYGSNIKETMVCAYAVDKDACQGDSGGPLVVNDKLVGVVSWGAGCAAPGFPGVYADIASVRGWIEKTSKEM</sequence>
<evidence type="ECO:0000259" key="12">
    <source>
        <dbReference type="PROSITE" id="PS50240"/>
    </source>
</evidence>
<evidence type="ECO:0000256" key="10">
    <source>
        <dbReference type="RuleBase" id="RU363034"/>
    </source>
</evidence>
<evidence type="ECO:0000313" key="13">
    <source>
        <dbReference type="EMBL" id="JAV17620.1"/>
    </source>
</evidence>
<dbReference type="PANTHER" id="PTHR24276:SF94">
    <property type="entry name" value="AT20289P-RELATED"/>
    <property type="match status" value="1"/>
</dbReference>
<keyword evidence="9" id="KW-1015">Disulfide bond</keyword>
<proteinExistence type="inferred from homology"/>
<dbReference type="InterPro" id="IPR033116">
    <property type="entry name" value="TRYPSIN_SER"/>
</dbReference>
<dbReference type="InterPro" id="IPR009003">
    <property type="entry name" value="Peptidase_S1_PA"/>
</dbReference>
<dbReference type="InterPro" id="IPR050430">
    <property type="entry name" value="Peptidase_S1"/>
</dbReference>
<dbReference type="InterPro" id="IPR043504">
    <property type="entry name" value="Peptidase_S1_PA_chymotrypsin"/>
</dbReference>
<dbReference type="CDD" id="cd00190">
    <property type="entry name" value="Tryp_SPc"/>
    <property type="match status" value="1"/>
</dbReference>
<dbReference type="PROSITE" id="PS00135">
    <property type="entry name" value="TRYPSIN_SER"/>
    <property type="match status" value="1"/>
</dbReference>
<evidence type="ECO:0000256" key="5">
    <source>
        <dbReference type="ARBA" id="ARBA00022729"/>
    </source>
</evidence>
<keyword evidence="8" id="KW-0865">Zymogen</keyword>
<dbReference type="SMART" id="SM00020">
    <property type="entry name" value="Tryp_SPc"/>
    <property type="match status" value="1"/>
</dbReference>
<protein>
    <submittedName>
        <fullName evidence="13">Putative trypsin-like protein</fullName>
    </submittedName>
</protein>
<reference evidence="13" key="1">
    <citation type="submission" date="2017-01" db="EMBL/GenBank/DDBJ databases">
        <title>An insight into the sialome and mialome of the horn fly, Haematobia irritans.</title>
        <authorList>
            <person name="Breijo M."/>
            <person name="Boiani M."/>
            <person name="Ures X."/>
            <person name="Rocha S."/>
            <person name="Sequeira M."/>
            <person name="Ribeiro J.M."/>
        </authorList>
    </citation>
    <scope>NUCLEOTIDE SEQUENCE</scope>
</reference>
<organism evidence="13">
    <name type="scientific">Haematobia irritans</name>
    <name type="common">Horn fly</name>
    <name type="synonym">Conops irritans</name>
    <dbReference type="NCBI Taxonomy" id="7368"/>
    <lineage>
        <taxon>Eukaryota</taxon>
        <taxon>Metazoa</taxon>
        <taxon>Ecdysozoa</taxon>
        <taxon>Arthropoda</taxon>
        <taxon>Hexapoda</taxon>
        <taxon>Insecta</taxon>
        <taxon>Pterygota</taxon>
        <taxon>Neoptera</taxon>
        <taxon>Endopterygota</taxon>
        <taxon>Diptera</taxon>
        <taxon>Brachycera</taxon>
        <taxon>Muscomorpha</taxon>
        <taxon>Muscoidea</taxon>
        <taxon>Muscidae</taxon>
        <taxon>Haematobia</taxon>
    </lineage>
</organism>
<dbReference type="Gene3D" id="2.40.10.10">
    <property type="entry name" value="Trypsin-like serine proteases"/>
    <property type="match status" value="1"/>
</dbReference>
<accession>A0A1L8EFX3</accession>
<dbReference type="PROSITE" id="PS00134">
    <property type="entry name" value="TRYPSIN_HIS"/>
    <property type="match status" value="1"/>
</dbReference>
<dbReference type="InterPro" id="IPR001314">
    <property type="entry name" value="Peptidase_S1A"/>
</dbReference>
<evidence type="ECO:0000256" key="2">
    <source>
        <dbReference type="ARBA" id="ARBA00007664"/>
    </source>
</evidence>
<dbReference type="InterPro" id="IPR018114">
    <property type="entry name" value="TRYPSIN_HIS"/>
</dbReference>
<feature type="chain" id="PRO_5012882888" evidence="11">
    <location>
        <begin position="18"/>
        <end position="255"/>
    </location>
</feature>
<keyword evidence="4 10" id="KW-0645">Protease</keyword>
<evidence type="ECO:0000256" key="4">
    <source>
        <dbReference type="ARBA" id="ARBA00022670"/>
    </source>
</evidence>
<evidence type="ECO:0000256" key="7">
    <source>
        <dbReference type="ARBA" id="ARBA00022825"/>
    </source>
</evidence>
<feature type="domain" description="Peptidase S1" evidence="12">
    <location>
        <begin position="29"/>
        <end position="253"/>
    </location>
</feature>
<dbReference type="SUPFAM" id="SSF50494">
    <property type="entry name" value="Trypsin-like serine proteases"/>
    <property type="match status" value="1"/>
</dbReference>
<dbReference type="GO" id="GO:0005576">
    <property type="term" value="C:extracellular region"/>
    <property type="evidence" value="ECO:0007669"/>
    <property type="project" value="UniProtKB-SubCell"/>
</dbReference>
<dbReference type="AlphaFoldDB" id="A0A1L8EFX3"/>
<keyword evidence="3" id="KW-0964">Secreted</keyword>